<evidence type="ECO:0000256" key="1">
    <source>
        <dbReference type="SAM" id="Phobius"/>
    </source>
</evidence>
<dbReference type="Proteomes" id="UP001470230">
    <property type="component" value="Unassembled WGS sequence"/>
</dbReference>
<keyword evidence="1" id="KW-1133">Transmembrane helix</keyword>
<proteinExistence type="predicted"/>
<keyword evidence="1" id="KW-0812">Transmembrane</keyword>
<dbReference type="EMBL" id="JAPFFF010000003">
    <property type="protein sequence ID" value="KAK8893775.1"/>
    <property type="molecule type" value="Genomic_DNA"/>
</dbReference>
<sequence length="170" mass="20350">MDSYYEHYNEFGNIAVIDESMPSDVKRLISYGKHMFNRRDYFFSPSERMVYTYNAEYNTYVCVKGRQKGKSLLFSLRTDDKRDMTMYVNDNFINRTQNMNKIDFLFFIHRVFWDLVNNKAGILGLVPKSRLLLSTAFFKVFIFIIFDFINSILIYNKLVYIWAEEFATSL</sequence>
<evidence type="ECO:0000313" key="3">
    <source>
        <dbReference type="Proteomes" id="UP001470230"/>
    </source>
</evidence>
<reference evidence="2 3" key="1">
    <citation type="submission" date="2024-04" db="EMBL/GenBank/DDBJ databases">
        <title>Tritrichomonas musculus Genome.</title>
        <authorList>
            <person name="Alves-Ferreira E."/>
            <person name="Grigg M."/>
            <person name="Lorenzi H."/>
            <person name="Galac M."/>
        </authorList>
    </citation>
    <scope>NUCLEOTIDE SEQUENCE [LARGE SCALE GENOMIC DNA]</scope>
    <source>
        <strain evidence="2 3">EAF2021</strain>
    </source>
</reference>
<name>A0ABR2KRL4_9EUKA</name>
<keyword evidence="3" id="KW-1185">Reference proteome</keyword>
<evidence type="ECO:0000313" key="2">
    <source>
        <dbReference type="EMBL" id="KAK8893775.1"/>
    </source>
</evidence>
<comment type="caution">
    <text evidence="2">The sequence shown here is derived from an EMBL/GenBank/DDBJ whole genome shotgun (WGS) entry which is preliminary data.</text>
</comment>
<keyword evidence="1" id="KW-0472">Membrane</keyword>
<feature type="transmembrane region" description="Helical" evidence="1">
    <location>
        <begin position="131"/>
        <end position="155"/>
    </location>
</feature>
<gene>
    <name evidence="2" type="ORF">M9Y10_022204</name>
</gene>
<accession>A0ABR2KRL4</accession>
<organism evidence="2 3">
    <name type="scientific">Tritrichomonas musculus</name>
    <dbReference type="NCBI Taxonomy" id="1915356"/>
    <lineage>
        <taxon>Eukaryota</taxon>
        <taxon>Metamonada</taxon>
        <taxon>Parabasalia</taxon>
        <taxon>Tritrichomonadida</taxon>
        <taxon>Tritrichomonadidae</taxon>
        <taxon>Tritrichomonas</taxon>
    </lineage>
</organism>
<protein>
    <submittedName>
        <fullName evidence="2">Uncharacterized protein</fullName>
    </submittedName>
</protein>